<reference evidence="1" key="2">
    <citation type="journal article" date="2022" name="New Phytol.">
        <title>Evolutionary transition to the ectomycorrhizal habit in the genomes of a hyperdiverse lineage of mushroom-forming fungi.</title>
        <authorList>
            <person name="Looney B."/>
            <person name="Miyauchi S."/>
            <person name="Morin E."/>
            <person name="Drula E."/>
            <person name="Courty P.E."/>
            <person name="Kohler A."/>
            <person name="Kuo A."/>
            <person name="LaButti K."/>
            <person name="Pangilinan J."/>
            <person name="Lipzen A."/>
            <person name="Riley R."/>
            <person name="Andreopoulos W."/>
            <person name="He G."/>
            <person name="Johnson J."/>
            <person name="Nolan M."/>
            <person name="Tritt A."/>
            <person name="Barry K.W."/>
            <person name="Grigoriev I.V."/>
            <person name="Nagy L.G."/>
            <person name="Hibbett D."/>
            <person name="Henrissat B."/>
            <person name="Matheny P.B."/>
            <person name="Labbe J."/>
            <person name="Martin F.M."/>
        </authorList>
    </citation>
    <scope>NUCLEOTIDE SEQUENCE</scope>
    <source>
        <strain evidence="1">HHB10654</strain>
    </source>
</reference>
<comment type="caution">
    <text evidence="1">The sequence shown here is derived from an EMBL/GenBank/DDBJ whole genome shotgun (WGS) entry which is preliminary data.</text>
</comment>
<organism evidence="1 2">
    <name type="scientific">Artomyces pyxidatus</name>
    <dbReference type="NCBI Taxonomy" id="48021"/>
    <lineage>
        <taxon>Eukaryota</taxon>
        <taxon>Fungi</taxon>
        <taxon>Dikarya</taxon>
        <taxon>Basidiomycota</taxon>
        <taxon>Agaricomycotina</taxon>
        <taxon>Agaricomycetes</taxon>
        <taxon>Russulales</taxon>
        <taxon>Auriscalpiaceae</taxon>
        <taxon>Artomyces</taxon>
    </lineage>
</organism>
<name>A0ACB8T6I9_9AGAM</name>
<reference evidence="1" key="1">
    <citation type="submission" date="2021-03" db="EMBL/GenBank/DDBJ databases">
        <authorList>
            <consortium name="DOE Joint Genome Institute"/>
            <person name="Ahrendt S."/>
            <person name="Looney B.P."/>
            <person name="Miyauchi S."/>
            <person name="Morin E."/>
            <person name="Drula E."/>
            <person name="Courty P.E."/>
            <person name="Chicoki N."/>
            <person name="Fauchery L."/>
            <person name="Kohler A."/>
            <person name="Kuo A."/>
            <person name="Labutti K."/>
            <person name="Pangilinan J."/>
            <person name="Lipzen A."/>
            <person name="Riley R."/>
            <person name="Andreopoulos W."/>
            <person name="He G."/>
            <person name="Johnson J."/>
            <person name="Barry K.W."/>
            <person name="Grigoriev I.V."/>
            <person name="Nagy L."/>
            <person name="Hibbett D."/>
            <person name="Henrissat B."/>
            <person name="Matheny P.B."/>
            <person name="Labbe J."/>
            <person name="Martin F."/>
        </authorList>
    </citation>
    <scope>NUCLEOTIDE SEQUENCE</scope>
    <source>
        <strain evidence="1">HHB10654</strain>
    </source>
</reference>
<evidence type="ECO:0000313" key="1">
    <source>
        <dbReference type="EMBL" id="KAI0063540.1"/>
    </source>
</evidence>
<proteinExistence type="predicted"/>
<keyword evidence="2" id="KW-1185">Reference proteome</keyword>
<dbReference type="Proteomes" id="UP000814140">
    <property type="component" value="Unassembled WGS sequence"/>
</dbReference>
<protein>
    <submittedName>
        <fullName evidence="1">Uncharacterized protein</fullName>
    </submittedName>
</protein>
<sequence>MADLFSAARHYHELDGTLLGARAVNDAEALIRAHRVLGGGDAGASLVERTAALEEAALARMRSQSALSGTYETGPGGEADIDDARRVQVQLHWLDTDDATAPKQPSVSSRAHSFLERPADWLEEEWGARWDVSEVDVAKVMPRVMTHRLRVRDGPEDEIMSSVMFMAAGPRAEVSVEESGDGVTEFWRRRTVKDIIVKIISEV</sequence>
<evidence type="ECO:0000313" key="2">
    <source>
        <dbReference type="Proteomes" id="UP000814140"/>
    </source>
</evidence>
<dbReference type="EMBL" id="MU277202">
    <property type="protein sequence ID" value="KAI0063540.1"/>
    <property type="molecule type" value="Genomic_DNA"/>
</dbReference>
<gene>
    <name evidence="1" type="ORF">BV25DRAFT_1824084</name>
</gene>
<accession>A0ACB8T6I9</accession>